<organism evidence="2 3">
    <name type="scientific">Natronorubrum bangense JCM 10635</name>
    <dbReference type="NCBI Taxonomy" id="1227500"/>
    <lineage>
        <taxon>Archaea</taxon>
        <taxon>Methanobacteriati</taxon>
        <taxon>Methanobacteriota</taxon>
        <taxon>Stenosarchaea group</taxon>
        <taxon>Halobacteria</taxon>
        <taxon>Halobacteriales</taxon>
        <taxon>Natrialbaceae</taxon>
        <taxon>Natronorubrum</taxon>
    </lineage>
</organism>
<evidence type="ECO:0000313" key="2">
    <source>
        <dbReference type="EMBL" id="ELY43639.1"/>
    </source>
</evidence>
<protein>
    <submittedName>
        <fullName evidence="2">Uncharacterized protein</fullName>
    </submittedName>
</protein>
<name>L9W2B8_9EURY</name>
<sequence length="115" mass="12761">MGADEGRLVASENHRPAEPQQCDPHRKREREDQRPGETQRARVVVACRPQATPDPGRQPSGKRTSPAVDPECRPENVDDHGDEHNDPDGQIQRLYFISHTGAKTVNDTPGTDTAF</sequence>
<feature type="region of interest" description="Disordered" evidence="1">
    <location>
        <begin position="1"/>
        <end position="89"/>
    </location>
</feature>
<evidence type="ECO:0000313" key="3">
    <source>
        <dbReference type="Proteomes" id="UP000011690"/>
    </source>
</evidence>
<dbReference type="AlphaFoldDB" id="L9W2B8"/>
<dbReference type="EMBL" id="AOHY01000056">
    <property type="protein sequence ID" value="ELY43639.1"/>
    <property type="molecule type" value="Genomic_DNA"/>
</dbReference>
<accession>L9W2B8</accession>
<dbReference type="STRING" id="1227500.C494_18401"/>
<feature type="compositionally biased region" description="Basic and acidic residues" evidence="1">
    <location>
        <begin position="1"/>
        <end position="40"/>
    </location>
</feature>
<gene>
    <name evidence="2" type="ORF">C494_18401</name>
</gene>
<proteinExistence type="predicted"/>
<dbReference type="Proteomes" id="UP000011690">
    <property type="component" value="Unassembled WGS sequence"/>
</dbReference>
<reference evidence="2 3" key="1">
    <citation type="journal article" date="2014" name="PLoS Genet.">
        <title>Phylogenetically driven sequencing of extremely halophilic archaea reveals strategies for static and dynamic osmo-response.</title>
        <authorList>
            <person name="Becker E.A."/>
            <person name="Seitzer P.M."/>
            <person name="Tritt A."/>
            <person name="Larsen D."/>
            <person name="Krusor M."/>
            <person name="Yao A.I."/>
            <person name="Wu D."/>
            <person name="Madern D."/>
            <person name="Eisen J.A."/>
            <person name="Darling A.E."/>
            <person name="Facciotti M.T."/>
        </authorList>
    </citation>
    <scope>NUCLEOTIDE SEQUENCE [LARGE SCALE GENOMIC DNA]</scope>
    <source>
        <strain evidence="2 3">JCM 10635</strain>
    </source>
</reference>
<feature type="compositionally biased region" description="Basic and acidic residues" evidence="1">
    <location>
        <begin position="70"/>
        <end position="87"/>
    </location>
</feature>
<keyword evidence="3" id="KW-1185">Reference proteome</keyword>
<evidence type="ECO:0000256" key="1">
    <source>
        <dbReference type="SAM" id="MobiDB-lite"/>
    </source>
</evidence>
<comment type="caution">
    <text evidence="2">The sequence shown here is derived from an EMBL/GenBank/DDBJ whole genome shotgun (WGS) entry which is preliminary data.</text>
</comment>